<dbReference type="CDD" id="cd01097">
    <property type="entry name" value="Tetrahydromethanopterin_reductase"/>
    <property type="match status" value="1"/>
</dbReference>
<evidence type="ECO:0000313" key="4">
    <source>
        <dbReference type="Proteomes" id="UP000272117"/>
    </source>
</evidence>
<dbReference type="AlphaFoldDB" id="A0A3M9MUR2"/>
<comment type="caution">
    <text evidence="3">The sequence shown here is derived from an EMBL/GenBank/DDBJ whole genome shotgun (WGS) entry which is preliminary data.</text>
</comment>
<dbReference type="NCBIfam" id="TIGR03885">
    <property type="entry name" value="flavin_revert"/>
    <property type="match status" value="1"/>
</dbReference>
<dbReference type="InterPro" id="IPR019945">
    <property type="entry name" value="F420_G6P_DH-rel"/>
</dbReference>
<dbReference type="SUPFAM" id="SSF51679">
    <property type="entry name" value="Bacterial luciferase-like"/>
    <property type="match status" value="1"/>
</dbReference>
<evidence type="ECO:0000259" key="2">
    <source>
        <dbReference type="Pfam" id="PF00296"/>
    </source>
</evidence>
<organism evidence="3 4">
    <name type="scientific">Rufibacter latericius</name>
    <dbReference type="NCBI Taxonomy" id="2487040"/>
    <lineage>
        <taxon>Bacteria</taxon>
        <taxon>Pseudomonadati</taxon>
        <taxon>Bacteroidota</taxon>
        <taxon>Cytophagia</taxon>
        <taxon>Cytophagales</taxon>
        <taxon>Hymenobacteraceae</taxon>
        <taxon>Rufibacter</taxon>
    </lineage>
</organism>
<dbReference type="PANTHER" id="PTHR43244:SF1">
    <property type="entry name" value="5,10-METHYLENETETRAHYDROMETHANOPTERIN REDUCTASE"/>
    <property type="match status" value="1"/>
</dbReference>
<proteinExistence type="predicted"/>
<keyword evidence="1" id="KW-0560">Oxidoreductase</keyword>
<accession>A0A3M9MUR2</accession>
<dbReference type="InterPro" id="IPR036661">
    <property type="entry name" value="Luciferase-like_sf"/>
</dbReference>
<dbReference type="GO" id="GO:0016705">
    <property type="term" value="F:oxidoreductase activity, acting on paired donors, with incorporation or reduction of molecular oxygen"/>
    <property type="evidence" value="ECO:0007669"/>
    <property type="project" value="InterPro"/>
</dbReference>
<dbReference type="PANTHER" id="PTHR43244">
    <property type="match status" value="1"/>
</dbReference>
<feature type="domain" description="Luciferase-like" evidence="2">
    <location>
        <begin position="12"/>
        <end position="258"/>
    </location>
</feature>
<dbReference type="EMBL" id="RJJD01000003">
    <property type="protein sequence ID" value="RNI29239.1"/>
    <property type="molecule type" value="Genomic_DNA"/>
</dbReference>
<name>A0A3M9MUR2_9BACT</name>
<reference evidence="3 4" key="1">
    <citation type="submission" date="2018-11" db="EMBL/GenBank/DDBJ databases">
        <title>Rufibacter latericius sp. nov., isolated from water in Baiyang Lake.</title>
        <authorList>
            <person name="Yang Y."/>
        </authorList>
    </citation>
    <scope>NUCLEOTIDE SEQUENCE [LARGE SCALE GENOMIC DNA]</scope>
    <source>
        <strain evidence="3 4">R-22-1c-1</strain>
    </source>
</reference>
<dbReference type="InterPro" id="IPR011251">
    <property type="entry name" value="Luciferase-like_dom"/>
</dbReference>
<gene>
    <name evidence="3" type="ORF">EFB08_07405</name>
</gene>
<evidence type="ECO:0000256" key="1">
    <source>
        <dbReference type="ARBA" id="ARBA00023002"/>
    </source>
</evidence>
<sequence length="330" mass="36975">MEKNDITIGYHASHEQFKPSYLLTLVQKAEQAGFGNILSSDHFYPWSENQGESGYAWSWLGAAMHATALPFGVVSAPGQRYHPAVAAQKVATLCEMFQHRFFIAAGSGQFLNERITGQRWPNKQERNERLKVCVDIMRALWRGETVTYKGLVEVENAKLYTLPGYTPPVLGAAITPETAEWVGGWADGLITISKPPQELQEVVDAFKRGGGEGKPMHLKVQLSYDKSPEKARQGAHEQWRNNVFPSSLLSDIPTVKGFDAAGSMVKPDELEPHVRISDSAQQHLDWLAQDLELGFTNLHLHNVNLEQEQYIEFFGERVLPELYKIAGQTN</sequence>
<dbReference type="Proteomes" id="UP000272117">
    <property type="component" value="Unassembled WGS sequence"/>
</dbReference>
<dbReference type="RefSeq" id="WP_123126299.1">
    <property type="nucleotide sequence ID" value="NZ_RJJD01000003.1"/>
</dbReference>
<dbReference type="NCBIfam" id="TIGR03557">
    <property type="entry name" value="F420_G6P_family"/>
    <property type="match status" value="1"/>
</dbReference>
<dbReference type="Pfam" id="PF00296">
    <property type="entry name" value="Bac_luciferase"/>
    <property type="match status" value="1"/>
</dbReference>
<dbReference type="OrthoDB" id="180193at2"/>
<evidence type="ECO:0000313" key="3">
    <source>
        <dbReference type="EMBL" id="RNI29239.1"/>
    </source>
</evidence>
<keyword evidence="4" id="KW-1185">Reference proteome</keyword>
<dbReference type="InterPro" id="IPR050564">
    <property type="entry name" value="F420-G6PD/mer"/>
</dbReference>
<dbReference type="Gene3D" id="3.20.20.30">
    <property type="entry name" value="Luciferase-like domain"/>
    <property type="match status" value="1"/>
</dbReference>
<dbReference type="InterPro" id="IPR023907">
    <property type="entry name" value="Non-F420_Flavin_OxRdtase"/>
</dbReference>
<protein>
    <submittedName>
        <fullName evidence="3">LLM class flavin-dependent oxidoreductase</fullName>
    </submittedName>
</protein>